<dbReference type="GO" id="GO:0004222">
    <property type="term" value="F:metalloendopeptidase activity"/>
    <property type="evidence" value="ECO:0007669"/>
    <property type="project" value="InterPro"/>
</dbReference>
<accession>A0A1M6SHU1</accession>
<dbReference type="SUPFAM" id="SSF63411">
    <property type="entry name" value="LuxS/MPP-like metallohydrolase"/>
    <property type="match status" value="2"/>
</dbReference>
<organism evidence="5 6">
    <name type="scientific">Hathewaya proteolytica DSM 3090</name>
    <dbReference type="NCBI Taxonomy" id="1121331"/>
    <lineage>
        <taxon>Bacteria</taxon>
        <taxon>Bacillati</taxon>
        <taxon>Bacillota</taxon>
        <taxon>Clostridia</taxon>
        <taxon>Eubacteriales</taxon>
        <taxon>Clostridiaceae</taxon>
        <taxon>Hathewaya</taxon>
    </lineage>
</organism>
<evidence type="ECO:0000259" key="4">
    <source>
        <dbReference type="Pfam" id="PF05193"/>
    </source>
</evidence>
<dbReference type="GO" id="GO:0046872">
    <property type="term" value="F:metal ion binding"/>
    <property type="evidence" value="ECO:0007669"/>
    <property type="project" value="InterPro"/>
</dbReference>
<evidence type="ECO:0000256" key="2">
    <source>
        <dbReference type="RuleBase" id="RU004447"/>
    </source>
</evidence>
<dbReference type="Proteomes" id="UP000183952">
    <property type="component" value="Unassembled WGS sequence"/>
</dbReference>
<reference evidence="5 6" key="1">
    <citation type="submission" date="2016-11" db="EMBL/GenBank/DDBJ databases">
        <authorList>
            <person name="Jaros S."/>
            <person name="Januszkiewicz K."/>
            <person name="Wedrychowicz H."/>
        </authorList>
    </citation>
    <scope>NUCLEOTIDE SEQUENCE [LARGE SCALE GENOMIC DNA]</scope>
    <source>
        <strain evidence="5 6">DSM 3090</strain>
    </source>
</reference>
<keyword evidence="6" id="KW-1185">Reference proteome</keyword>
<dbReference type="PROSITE" id="PS00143">
    <property type="entry name" value="INSULINASE"/>
    <property type="match status" value="1"/>
</dbReference>
<dbReference type="Pfam" id="PF00675">
    <property type="entry name" value="Peptidase_M16"/>
    <property type="match status" value="1"/>
</dbReference>
<dbReference type="InterPro" id="IPR050361">
    <property type="entry name" value="MPP/UQCRC_Complex"/>
</dbReference>
<dbReference type="RefSeq" id="WP_242942392.1">
    <property type="nucleotide sequence ID" value="NZ_FRAD01000028.1"/>
</dbReference>
<name>A0A1M6SHU1_9CLOT</name>
<dbReference type="STRING" id="1121331.SAMN02745248_02549"/>
<evidence type="ECO:0000259" key="3">
    <source>
        <dbReference type="Pfam" id="PF00675"/>
    </source>
</evidence>
<dbReference type="InterPro" id="IPR011249">
    <property type="entry name" value="Metalloenz_LuxS/M16"/>
</dbReference>
<gene>
    <name evidence="5" type="ORF">SAMN02745248_02549</name>
</gene>
<dbReference type="PANTHER" id="PTHR11851:SF49">
    <property type="entry name" value="MITOCHONDRIAL-PROCESSING PEPTIDASE SUBUNIT ALPHA"/>
    <property type="match status" value="1"/>
</dbReference>
<evidence type="ECO:0000313" key="6">
    <source>
        <dbReference type="Proteomes" id="UP000183952"/>
    </source>
</evidence>
<dbReference type="InterPro" id="IPR007863">
    <property type="entry name" value="Peptidase_M16_C"/>
</dbReference>
<dbReference type="AlphaFoldDB" id="A0A1M6SHU1"/>
<sequence length="417" mass="48920">MFNERPFDFKRKTLDNGFEIISVKKDTNIVSINMGIKVGALYEDNNEKGISHFVEHMIFKGTETKNYEEVNQCLEYLGGDYNAYTDYMYTVFSSVCLSDELEPAIEILKDMICNSTFPSEEIEKERGVILSELKSSKDDLEDFSIRKVNEYAFEKSGLRYDVLGLEKNIKNYKREELYNYYKKYYVPENAVMVVVSPYEHEEVIELLKCQFENWEKGKINKPSIIVENNRPKYKESYKKDIEQSTIVFLYTFHDLDDEEELALRVLSNRLGESSNSILFKELREKRGLAYDVYTSIDCGDNIKTMYIYTATDDENVEEVVDCIKECINHVKDRNFIFDCKTFELMKKIFMTSLVSTMEDTTELSGYILSQAMEKRHIFEFKKEMEWLHSMKSEQIYKVAGKVLQSPTIHVTRINGES</sequence>
<dbReference type="InterPro" id="IPR011765">
    <property type="entry name" value="Pept_M16_N"/>
</dbReference>
<feature type="domain" description="Peptidase M16 C-terminal" evidence="4">
    <location>
        <begin position="173"/>
        <end position="332"/>
    </location>
</feature>
<evidence type="ECO:0000313" key="5">
    <source>
        <dbReference type="EMBL" id="SHK44108.1"/>
    </source>
</evidence>
<proteinExistence type="inferred from homology"/>
<dbReference type="EMBL" id="FRAD01000028">
    <property type="protein sequence ID" value="SHK44108.1"/>
    <property type="molecule type" value="Genomic_DNA"/>
</dbReference>
<evidence type="ECO:0000256" key="1">
    <source>
        <dbReference type="ARBA" id="ARBA00007261"/>
    </source>
</evidence>
<dbReference type="Gene3D" id="3.30.830.10">
    <property type="entry name" value="Metalloenzyme, LuxS/M16 peptidase-like"/>
    <property type="match status" value="2"/>
</dbReference>
<dbReference type="GO" id="GO:0006508">
    <property type="term" value="P:proteolysis"/>
    <property type="evidence" value="ECO:0007669"/>
    <property type="project" value="InterPro"/>
</dbReference>
<comment type="similarity">
    <text evidence="1 2">Belongs to the peptidase M16 family.</text>
</comment>
<dbReference type="Pfam" id="PF05193">
    <property type="entry name" value="Peptidase_M16_C"/>
    <property type="match status" value="1"/>
</dbReference>
<dbReference type="PANTHER" id="PTHR11851">
    <property type="entry name" value="METALLOPROTEASE"/>
    <property type="match status" value="1"/>
</dbReference>
<dbReference type="InterPro" id="IPR001431">
    <property type="entry name" value="Pept_M16_Zn_BS"/>
</dbReference>
<protein>
    <submittedName>
        <fullName evidence="5">Predicted Zn-dependent peptidase</fullName>
    </submittedName>
</protein>
<feature type="domain" description="Peptidase M16 N-terminal" evidence="3">
    <location>
        <begin position="21"/>
        <end position="162"/>
    </location>
</feature>